<reference evidence="4 5" key="1">
    <citation type="submission" date="2016-11" db="EMBL/GenBank/DDBJ databases">
        <authorList>
            <person name="Jaros S."/>
            <person name="Januszkiewicz K."/>
            <person name="Wedrychowicz H."/>
        </authorList>
    </citation>
    <scope>NUCLEOTIDE SEQUENCE [LARGE SCALE GENOMIC DNA]</scope>
    <source>
        <strain evidence="4 5">DSM 21120</strain>
    </source>
</reference>
<dbReference type="PANTHER" id="PTHR23088">
    <property type="entry name" value="NITRILASE-RELATED"/>
    <property type="match status" value="1"/>
</dbReference>
<dbReference type="EMBL" id="FQXI01000001">
    <property type="protein sequence ID" value="SHH03021.1"/>
    <property type="molecule type" value="Genomic_DNA"/>
</dbReference>
<comment type="similarity">
    <text evidence="1">Belongs to the carbon-nitrogen hydrolase superfamily. NIT1/NIT2 family.</text>
</comment>
<organism evidence="4 5">
    <name type="scientific">Anaerosphaera aminiphila DSM 21120</name>
    <dbReference type="NCBI Taxonomy" id="1120995"/>
    <lineage>
        <taxon>Bacteria</taxon>
        <taxon>Bacillati</taxon>
        <taxon>Bacillota</taxon>
        <taxon>Tissierellia</taxon>
        <taxon>Tissierellales</taxon>
        <taxon>Peptoniphilaceae</taxon>
        <taxon>Anaerosphaera</taxon>
    </lineage>
</organism>
<proteinExistence type="inferred from homology"/>
<gene>
    <name evidence="4" type="ORF">SAMN02745245_00393</name>
</gene>
<dbReference type="PROSITE" id="PS50263">
    <property type="entry name" value="CN_HYDROLASE"/>
    <property type="match status" value="1"/>
</dbReference>
<dbReference type="PROSITE" id="PS01227">
    <property type="entry name" value="UPF0012"/>
    <property type="match status" value="1"/>
</dbReference>
<evidence type="ECO:0000313" key="4">
    <source>
        <dbReference type="EMBL" id="SHH03021.1"/>
    </source>
</evidence>
<dbReference type="SUPFAM" id="SSF56317">
    <property type="entry name" value="Carbon-nitrogen hydrolase"/>
    <property type="match status" value="1"/>
</dbReference>
<dbReference type="InterPro" id="IPR003010">
    <property type="entry name" value="C-N_Hydrolase"/>
</dbReference>
<dbReference type="STRING" id="1120995.SAMN02745245_00393"/>
<dbReference type="RefSeq" id="WP_073183213.1">
    <property type="nucleotide sequence ID" value="NZ_FQXI01000001.1"/>
</dbReference>
<dbReference type="CDD" id="cd07572">
    <property type="entry name" value="nit"/>
    <property type="match status" value="1"/>
</dbReference>
<name>A0A1M5PMR8_9FIRM</name>
<keyword evidence="5" id="KW-1185">Reference proteome</keyword>
<evidence type="ECO:0000313" key="5">
    <source>
        <dbReference type="Proteomes" id="UP000184032"/>
    </source>
</evidence>
<protein>
    <submittedName>
        <fullName evidence="4">Predicted amidohydrolase</fullName>
    </submittedName>
</protein>
<evidence type="ECO:0000256" key="2">
    <source>
        <dbReference type="ARBA" id="ARBA00022801"/>
    </source>
</evidence>
<dbReference type="OrthoDB" id="9811121at2"/>
<dbReference type="InterPro" id="IPR045254">
    <property type="entry name" value="Nit1/2_C-N_Hydrolase"/>
</dbReference>
<dbReference type="InterPro" id="IPR001110">
    <property type="entry name" value="UPF0012_CS"/>
</dbReference>
<evidence type="ECO:0000256" key="1">
    <source>
        <dbReference type="ARBA" id="ARBA00010613"/>
    </source>
</evidence>
<dbReference type="Gene3D" id="3.60.110.10">
    <property type="entry name" value="Carbon-nitrogen hydrolase"/>
    <property type="match status" value="1"/>
</dbReference>
<sequence length="269" mass="30361">MKKFSIGVVQMQSTASKEENLKNIEKYALEAIEKGVDLISFPENVNYSGEEFESERLDGNTFQLFSKLAKENKVYIHGGSISEDNGTKRPYNTTMFFDRDGNMIEKYRKLHMFDVDIADGPAYKESDSKTPGDEIVTVETELCKMGLSICYDIRFPELYRILALEGAKVIFTPANFVMNTGKDHWESILRARAIENTVYIVASAQMGQQPTYVAYGKSMVIDPWGDVIAKSSDKPGVIVAEIDLDYLDKVRSQVPSLKNRRGDVYKLAN</sequence>
<dbReference type="Proteomes" id="UP000184032">
    <property type="component" value="Unassembled WGS sequence"/>
</dbReference>
<dbReference type="InterPro" id="IPR036526">
    <property type="entry name" value="C-N_Hydrolase_sf"/>
</dbReference>
<accession>A0A1M5PMR8</accession>
<keyword evidence="2 4" id="KW-0378">Hydrolase</keyword>
<dbReference type="AlphaFoldDB" id="A0A1M5PMR8"/>
<dbReference type="PANTHER" id="PTHR23088:SF27">
    <property type="entry name" value="DEAMINATED GLUTATHIONE AMIDASE"/>
    <property type="match status" value="1"/>
</dbReference>
<dbReference type="Pfam" id="PF00795">
    <property type="entry name" value="CN_hydrolase"/>
    <property type="match status" value="1"/>
</dbReference>
<evidence type="ECO:0000259" key="3">
    <source>
        <dbReference type="PROSITE" id="PS50263"/>
    </source>
</evidence>
<dbReference type="GO" id="GO:0016811">
    <property type="term" value="F:hydrolase activity, acting on carbon-nitrogen (but not peptide) bonds, in linear amides"/>
    <property type="evidence" value="ECO:0007669"/>
    <property type="project" value="InterPro"/>
</dbReference>
<feature type="domain" description="CN hydrolase" evidence="3">
    <location>
        <begin position="4"/>
        <end position="244"/>
    </location>
</feature>